<reference evidence="17 18" key="2">
    <citation type="journal article" date="2016" name="Int. J. Syst. Evol. Microbiol.">
        <title>Paenibacillus bovis sp. nov., isolated from raw yak (Bos grunniens) milk.</title>
        <authorList>
            <person name="Gao C."/>
            <person name="Han J."/>
            <person name="Liu Z."/>
            <person name="Xu X."/>
            <person name="Hang F."/>
            <person name="Wu Z."/>
        </authorList>
    </citation>
    <scope>NUCLEOTIDE SEQUENCE [LARGE SCALE GENOMIC DNA]</scope>
    <source>
        <strain evidence="17 18">BD3526</strain>
    </source>
</reference>
<evidence type="ECO:0000256" key="8">
    <source>
        <dbReference type="ARBA" id="ARBA00022777"/>
    </source>
</evidence>
<dbReference type="STRING" id="1616788.AR543_15415"/>
<feature type="compositionally biased region" description="Polar residues" evidence="12">
    <location>
        <begin position="673"/>
        <end position="683"/>
    </location>
</feature>
<dbReference type="FunFam" id="2.70.70.10:FF:000001">
    <property type="entry name" value="PTS system glucose-specific IIA component"/>
    <property type="match status" value="1"/>
</dbReference>
<feature type="transmembrane region" description="Helical" evidence="13">
    <location>
        <begin position="170"/>
        <end position="190"/>
    </location>
</feature>
<keyword evidence="18" id="KW-1185">Reference proteome</keyword>
<dbReference type="EMBL" id="CP013023">
    <property type="protein sequence ID" value="ANF97251.1"/>
    <property type="molecule type" value="Genomic_DNA"/>
</dbReference>
<keyword evidence="4" id="KW-0762">Sugar transport</keyword>
<evidence type="ECO:0000256" key="4">
    <source>
        <dbReference type="ARBA" id="ARBA00022597"/>
    </source>
</evidence>
<feature type="domain" description="PTS EIIA type-1" evidence="14">
    <location>
        <begin position="540"/>
        <end position="644"/>
    </location>
</feature>
<evidence type="ECO:0000256" key="7">
    <source>
        <dbReference type="ARBA" id="ARBA00022692"/>
    </source>
</evidence>
<comment type="subcellular location">
    <subcellularLocation>
        <location evidence="1">Cell membrane</location>
        <topology evidence="1">Multi-pass membrane protein</topology>
    </subcellularLocation>
</comment>
<dbReference type="PROSITE" id="PS51098">
    <property type="entry name" value="PTS_EIIB_TYPE_1"/>
    <property type="match status" value="1"/>
</dbReference>
<evidence type="ECO:0000259" key="16">
    <source>
        <dbReference type="PROSITE" id="PS51103"/>
    </source>
</evidence>
<dbReference type="GO" id="GO:0016301">
    <property type="term" value="F:kinase activity"/>
    <property type="evidence" value="ECO:0007669"/>
    <property type="project" value="UniProtKB-KW"/>
</dbReference>
<dbReference type="SUPFAM" id="SSF51261">
    <property type="entry name" value="Duplicated hybrid motif"/>
    <property type="match status" value="1"/>
</dbReference>
<feature type="active site" description="Phosphocysteine intermediate; for EIIB activity" evidence="11">
    <location>
        <position position="26"/>
    </location>
</feature>
<name>A0A172ZHY7_9BACL</name>
<dbReference type="PANTHER" id="PTHR30175">
    <property type="entry name" value="PHOSPHOTRANSFERASE SYSTEM TRANSPORT PROTEIN"/>
    <property type="match status" value="1"/>
</dbReference>
<dbReference type="AlphaFoldDB" id="A0A172ZHY7"/>
<evidence type="ECO:0000259" key="14">
    <source>
        <dbReference type="PROSITE" id="PS51093"/>
    </source>
</evidence>
<dbReference type="GO" id="GO:0015771">
    <property type="term" value="P:trehalose transport"/>
    <property type="evidence" value="ECO:0007669"/>
    <property type="project" value="TreeGrafter"/>
</dbReference>
<dbReference type="InterPro" id="IPR050558">
    <property type="entry name" value="PTS_Sugar-Specific_Components"/>
</dbReference>
<dbReference type="InterPro" id="IPR001996">
    <property type="entry name" value="PTS_IIB_1"/>
</dbReference>
<evidence type="ECO:0000259" key="15">
    <source>
        <dbReference type="PROSITE" id="PS51098"/>
    </source>
</evidence>
<dbReference type="PROSITE" id="PS00371">
    <property type="entry name" value="PTS_EIIA_TYPE_1_HIS"/>
    <property type="match status" value="1"/>
</dbReference>
<dbReference type="FunFam" id="3.30.1360.60:FF:000001">
    <property type="entry name" value="PTS system glucose-specific IIBC component PtsG"/>
    <property type="match status" value="1"/>
</dbReference>
<accession>A0A172ZHY7</accession>
<evidence type="ECO:0000256" key="11">
    <source>
        <dbReference type="PROSITE-ProRule" id="PRU00421"/>
    </source>
</evidence>
<dbReference type="KEGG" id="pbv:AR543_15415"/>
<dbReference type="GO" id="GO:0090589">
    <property type="term" value="F:protein-phosphocysteine-trehalose phosphotransferase system transporter activity"/>
    <property type="evidence" value="ECO:0007669"/>
    <property type="project" value="TreeGrafter"/>
</dbReference>
<dbReference type="GO" id="GO:0009401">
    <property type="term" value="P:phosphoenolpyruvate-dependent sugar phosphotransferase system"/>
    <property type="evidence" value="ECO:0007669"/>
    <property type="project" value="UniProtKB-KW"/>
</dbReference>
<dbReference type="Pfam" id="PF00367">
    <property type="entry name" value="PTS_EIIB"/>
    <property type="match status" value="1"/>
</dbReference>
<evidence type="ECO:0000256" key="1">
    <source>
        <dbReference type="ARBA" id="ARBA00004651"/>
    </source>
</evidence>
<dbReference type="InterPro" id="IPR011055">
    <property type="entry name" value="Dup_hybrid_motif"/>
</dbReference>
<dbReference type="PROSITE" id="PS01035">
    <property type="entry name" value="PTS_EIIB_TYPE_1_CYS"/>
    <property type="match status" value="1"/>
</dbReference>
<sequence>MSYEQLAKEIIQGVGGEKNVISLVHCATRLRFTLKDNNQADKLRLEQTDGVITVKESGGQFQVVIGNTVPEVYEAIGRITRLLDDSGKEKESSTKGKKGLGSIVDIISSIFAPLLGVMAGAGILKGLLLIASNTGWLDTKETTYTILMATADSLFYFLPLLLAVTTARKFGGNTFTALTIAGALVYPSIIELKTAGTDTTFFGIPVIMMSYSSTVIPIILAVIVISKLEKLCNRVIHESVKNFVTPLISLVVMVPLTLIIFGPFGVYVGNGIATGLVAAFGFSPLIAGAILGASWQLLVIFGVHWGLVPVFINNIAVHGRDGIKPAAAASVFAQTGAAFGVMLRTKNKKLKTLAGSATLSALFGITEPAIYGVTLPLKRPFIAGLIGGAVGGAIIGQAGTQAFASGAPGLLTLPIFYGPGGQGFLGLIMGITASFLISAVLSYILGFKDPAEEKTTTNTVHDVTASPVINGAIGGTVAGQRIIAGQNMQSPLVEQMATNMITGQAAHQSAAEQMVHKQISRQIAYSPINGQIVPLTGVPDPAFASEAMGKGIAIEPATGRVVAPFNGTITVAFKKKHALAIVSDHGAEILIHVGIDTVKLEGQPFTLHVQEGDTVTAGQLLLEMDLEQIRAAGCATVTPIIVTNTFDYEDVLPLQQGQVSEQDELLHIIASPSPEQESTPLSDTSKEVLA</sequence>
<evidence type="ECO:0000256" key="10">
    <source>
        <dbReference type="ARBA" id="ARBA00023136"/>
    </source>
</evidence>
<keyword evidence="5" id="KW-0808">Transferase</keyword>
<protein>
    <submittedName>
        <fullName evidence="17">PTS beta-glucoside transporter subunit IIABC</fullName>
    </submittedName>
</protein>
<keyword evidence="8" id="KW-0418">Kinase</keyword>
<dbReference type="InterPro" id="IPR001127">
    <property type="entry name" value="PTS_EIIA_1_perm"/>
</dbReference>
<dbReference type="OrthoDB" id="2957988at2"/>
<feature type="transmembrane region" description="Helical" evidence="13">
    <location>
        <begin position="272"/>
        <end position="291"/>
    </location>
</feature>
<evidence type="ECO:0000256" key="3">
    <source>
        <dbReference type="ARBA" id="ARBA00022475"/>
    </source>
</evidence>
<keyword evidence="10 13" id="KW-0472">Membrane</keyword>
<dbReference type="InterPro" id="IPR003352">
    <property type="entry name" value="PTS_EIIC"/>
</dbReference>
<dbReference type="Gene3D" id="2.70.70.10">
    <property type="entry name" value="Glucose Permease (Domain IIA)"/>
    <property type="match status" value="1"/>
</dbReference>
<feature type="transmembrane region" description="Helical" evidence="13">
    <location>
        <begin position="100"/>
        <end position="124"/>
    </location>
</feature>
<dbReference type="GO" id="GO:0005886">
    <property type="term" value="C:plasma membrane"/>
    <property type="evidence" value="ECO:0007669"/>
    <property type="project" value="UniProtKB-SubCell"/>
</dbReference>
<keyword evidence="9 13" id="KW-1133">Transmembrane helix</keyword>
<evidence type="ECO:0000256" key="2">
    <source>
        <dbReference type="ARBA" id="ARBA00022448"/>
    </source>
</evidence>
<dbReference type="GO" id="GO:0008982">
    <property type="term" value="F:protein-N(PI)-phosphohistidine-sugar phosphotransferase activity"/>
    <property type="evidence" value="ECO:0007669"/>
    <property type="project" value="InterPro"/>
</dbReference>
<dbReference type="PROSITE" id="PS51103">
    <property type="entry name" value="PTS_EIIC_TYPE_1"/>
    <property type="match status" value="1"/>
</dbReference>
<dbReference type="SUPFAM" id="SSF55604">
    <property type="entry name" value="Glucose permease domain IIB"/>
    <property type="match status" value="1"/>
</dbReference>
<feature type="region of interest" description="Disordered" evidence="12">
    <location>
        <begin position="671"/>
        <end position="690"/>
    </location>
</feature>
<dbReference type="Proteomes" id="UP000078148">
    <property type="component" value="Chromosome"/>
</dbReference>
<dbReference type="InterPro" id="IPR013013">
    <property type="entry name" value="PTS_EIIC_1"/>
</dbReference>
<feature type="domain" description="PTS EIIC type-1" evidence="16">
    <location>
        <begin position="105"/>
        <end position="457"/>
    </location>
</feature>
<evidence type="ECO:0000256" key="13">
    <source>
        <dbReference type="SAM" id="Phobius"/>
    </source>
</evidence>
<feature type="transmembrane region" description="Helical" evidence="13">
    <location>
        <begin position="381"/>
        <end position="404"/>
    </location>
</feature>
<feature type="transmembrane region" description="Helical" evidence="13">
    <location>
        <begin position="298"/>
        <end position="317"/>
    </location>
</feature>
<dbReference type="NCBIfam" id="TIGR00830">
    <property type="entry name" value="PTBA"/>
    <property type="match status" value="1"/>
</dbReference>
<organism evidence="17 18">
    <name type="scientific">Paenibacillus bovis</name>
    <dbReference type="NCBI Taxonomy" id="1616788"/>
    <lineage>
        <taxon>Bacteria</taxon>
        <taxon>Bacillati</taxon>
        <taxon>Bacillota</taxon>
        <taxon>Bacilli</taxon>
        <taxon>Bacillales</taxon>
        <taxon>Paenibacillaceae</taxon>
        <taxon>Paenibacillus</taxon>
    </lineage>
</organism>
<evidence type="ECO:0000313" key="17">
    <source>
        <dbReference type="EMBL" id="ANF97251.1"/>
    </source>
</evidence>
<evidence type="ECO:0000256" key="6">
    <source>
        <dbReference type="ARBA" id="ARBA00022683"/>
    </source>
</evidence>
<dbReference type="PROSITE" id="PS51093">
    <property type="entry name" value="PTS_EIIA_TYPE_1"/>
    <property type="match status" value="1"/>
</dbReference>
<dbReference type="RefSeq" id="WP_060535364.1">
    <property type="nucleotide sequence ID" value="NZ_CP013023.1"/>
</dbReference>
<reference evidence="18" key="1">
    <citation type="submission" date="2015-10" db="EMBL/GenBank/DDBJ databases">
        <title>Genome of Paenibacillus bovis sp. nov.</title>
        <authorList>
            <person name="Wu Z."/>
            <person name="Gao C."/>
            <person name="Liu Z."/>
            <person name="Zheng H."/>
        </authorList>
    </citation>
    <scope>NUCLEOTIDE SEQUENCE [LARGE SCALE GENOMIC DNA]</scope>
    <source>
        <strain evidence="18">BD3526</strain>
    </source>
</reference>
<feature type="transmembrane region" description="Helical" evidence="13">
    <location>
        <begin position="144"/>
        <end position="163"/>
    </location>
</feature>
<evidence type="ECO:0000313" key="18">
    <source>
        <dbReference type="Proteomes" id="UP000078148"/>
    </source>
</evidence>
<dbReference type="Pfam" id="PF00358">
    <property type="entry name" value="PTS_EIIA_1"/>
    <property type="match status" value="1"/>
</dbReference>
<feature type="transmembrane region" description="Helical" evidence="13">
    <location>
        <begin position="202"/>
        <end position="226"/>
    </location>
</feature>
<dbReference type="InterPro" id="IPR018113">
    <property type="entry name" value="PTrfase_EIIB_Cys"/>
</dbReference>
<keyword evidence="6" id="KW-0598">Phosphotransferase system</keyword>
<keyword evidence="2" id="KW-0813">Transport</keyword>
<feature type="transmembrane region" description="Helical" evidence="13">
    <location>
        <begin position="424"/>
        <end position="445"/>
    </location>
</feature>
<feature type="domain" description="PTS EIIB type-1" evidence="15">
    <location>
        <begin position="4"/>
        <end position="86"/>
    </location>
</feature>
<feature type="transmembrane region" description="Helical" evidence="13">
    <location>
        <begin position="247"/>
        <end position="266"/>
    </location>
</feature>
<dbReference type="Pfam" id="PF02378">
    <property type="entry name" value="PTS_EIIC"/>
    <property type="match status" value="1"/>
</dbReference>
<evidence type="ECO:0000256" key="12">
    <source>
        <dbReference type="SAM" id="MobiDB-lite"/>
    </source>
</evidence>
<evidence type="ECO:0000256" key="9">
    <source>
        <dbReference type="ARBA" id="ARBA00022989"/>
    </source>
</evidence>
<evidence type="ECO:0000256" key="5">
    <source>
        <dbReference type="ARBA" id="ARBA00022679"/>
    </source>
</evidence>
<keyword evidence="3" id="KW-1003">Cell membrane</keyword>
<proteinExistence type="predicted"/>
<dbReference type="PANTHER" id="PTHR30175:SF1">
    <property type="entry name" value="PTS SYSTEM ARBUTIN-, CELLOBIOSE-, AND SALICIN-SPECIFIC EIIBC COMPONENT-RELATED"/>
    <property type="match status" value="1"/>
</dbReference>
<dbReference type="Gene3D" id="3.30.1360.60">
    <property type="entry name" value="Glucose permease domain IIB"/>
    <property type="match status" value="1"/>
</dbReference>
<keyword evidence="7 13" id="KW-0812">Transmembrane</keyword>
<gene>
    <name evidence="17" type="ORF">AR543_15415</name>
</gene>
<dbReference type="CDD" id="cd00212">
    <property type="entry name" value="PTS_IIB_glc"/>
    <property type="match status" value="1"/>
</dbReference>
<dbReference type="InterPro" id="IPR036878">
    <property type="entry name" value="Glu_permease_IIB"/>
</dbReference>